<comment type="caution">
    <text evidence="2">The sequence shown here is derived from an EMBL/GenBank/DDBJ whole genome shotgun (WGS) entry which is preliminary data.</text>
</comment>
<dbReference type="Proteomes" id="UP000275461">
    <property type="component" value="Unassembled WGS sequence"/>
</dbReference>
<dbReference type="AlphaFoldDB" id="A0A498CH49"/>
<feature type="domain" description="Methyltransferase type 11" evidence="1">
    <location>
        <begin position="57"/>
        <end position="148"/>
    </location>
</feature>
<dbReference type="Gene3D" id="3.40.50.150">
    <property type="entry name" value="Vaccinia Virus protein VP39"/>
    <property type="match status" value="1"/>
</dbReference>
<dbReference type="CDD" id="cd02440">
    <property type="entry name" value="AdoMet_MTases"/>
    <property type="match status" value="1"/>
</dbReference>
<dbReference type="InterPro" id="IPR029063">
    <property type="entry name" value="SAM-dependent_MTases_sf"/>
</dbReference>
<proteinExistence type="predicted"/>
<dbReference type="InterPro" id="IPR013216">
    <property type="entry name" value="Methyltransf_11"/>
</dbReference>
<keyword evidence="2" id="KW-0808">Transferase</keyword>
<dbReference type="SUPFAM" id="SSF53335">
    <property type="entry name" value="S-adenosyl-L-methionine-dependent methyltransferases"/>
    <property type="match status" value="1"/>
</dbReference>
<evidence type="ECO:0000313" key="3">
    <source>
        <dbReference type="Proteomes" id="UP000275461"/>
    </source>
</evidence>
<reference evidence="2 3" key="1">
    <citation type="submission" date="2018-10" db="EMBL/GenBank/DDBJ databases">
        <title>Genomic Encyclopedia of Type Strains, Phase IV (KMG-IV): sequencing the most valuable type-strain genomes for metagenomic binning, comparative biology and taxonomic classification.</title>
        <authorList>
            <person name="Goeker M."/>
        </authorList>
    </citation>
    <scope>NUCLEOTIDE SEQUENCE [LARGE SCALE GENOMIC DNA]</scope>
    <source>
        <strain evidence="2 3">DSM 12769</strain>
    </source>
</reference>
<gene>
    <name evidence="2" type="ORF">DFR31_1603</name>
</gene>
<dbReference type="OrthoDB" id="323463at2"/>
<dbReference type="GO" id="GO:0008757">
    <property type="term" value="F:S-adenosylmethionine-dependent methyltransferase activity"/>
    <property type="evidence" value="ECO:0007669"/>
    <property type="project" value="InterPro"/>
</dbReference>
<dbReference type="GO" id="GO:0032259">
    <property type="term" value="P:methylation"/>
    <property type="evidence" value="ECO:0007669"/>
    <property type="project" value="UniProtKB-KW"/>
</dbReference>
<dbReference type="PANTHER" id="PTHR43591">
    <property type="entry name" value="METHYLTRANSFERASE"/>
    <property type="match status" value="1"/>
</dbReference>
<name>A0A498CH49_9GAMM</name>
<dbReference type="Pfam" id="PF08241">
    <property type="entry name" value="Methyltransf_11"/>
    <property type="match status" value="1"/>
</dbReference>
<organism evidence="2 3">
    <name type="scientific">Alkalispirillum mobile</name>
    <dbReference type="NCBI Taxonomy" id="85925"/>
    <lineage>
        <taxon>Bacteria</taxon>
        <taxon>Pseudomonadati</taxon>
        <taxon>Pseudomonadota</taxon>
        <taxon>Gammaproteobacteria</taxon>
        <taxon>Chromatiales</taxon>
        <taxon>Ectothiorhodospiraceae</taxon>
        <taxon>Alkalispirillum</taxon>
    </lineage>
</organism>
<sequence>MTDKGFEARWRERFTARGAQLDDDAGIAGWTPTGLNSRVRQFQRLWQQTPGQAGRWLDIGCGAGTYTRMLHQQGYAVAGLDYSAPSLHKAQARSPQGIPWLAADIHHLPLADNTADGILCFGVMQALADPAPALAELRRVLKPGGELWVDALNARCLPTALREQRRRRAGRPPHLRYDDPQALRALAQASGLQTVALHWLPLAPGRLSALQPLLEAGISRAALSALAPLGGGLSHSFILRTRAI</sequence>
<evidence type="ECO:0000259" key="1">
    <source>
        <dbReference type="Pfam" id="PF08241"/>
    </source>
</evidence>
<dbReference type="RefSeq" id="WP_121442053.1">
    <property type="nucleotide sequence ID" value="NZ_RCDA01000001.1"/>
</dbReference>
<evidence type="ECO:0000313" key="2">
    <source>
        <dbReference type="EMBL" id="RLK51658.1"/>
    </source>
</evidence>
<accession>A0A498CH49</accession>
<dbReference type="EMBL" id="RCDA01000001">
    <property type="protein sequence ID" value="RLK51658.1"/>
    <property type="molecule type" value="Genomic_DNA"/>
</dbReference>
<protein>
    <submittedName>
        <fullName evidence="2">Methyltransferase family protein</fullName>
    </submittedName>
</protein>
<keyword evidence="2" id="KW-0489">Methyltransferase</keyword>
<keyword evidence="3" id="KW-1185">Reference proteome</keyword>